<dbReference type="PANTHER" id="PTHR43408:SF2">
    <property type="entry name" value="FMN REDUCTASE (NADPH)"/>
    <property type="match status" value="1"/>
</dbReference>
<comment type="caution">
    <text evidence="5">The sequence shown here is derived from an EMBL/GenBank/DDBJ whole genome shotgun (WGS) entry which is preliminary data.</text>
</comment>
<dbReference type="InterPro" id="IPR029039">
    <property type="entry name" value="Flavoprotein-like_sf"/>
</dbReference>
<dbReference type="AlphaFoldDB" id="A0A4R4XUT8"/>
<dbReference type="GO" id="GO:0016491">
    <property type="term" value="F:oxidoreductase activity"/>
    <property type="evidence" value="ECO:0007669"/>
    <property type="project" value="UniProtKB-KW"/>
</dbReference>
<dbReference type="InterPro" id="IPR051814">
    <property type="entry name" value="NAD(P)H-dep_FMN_reductase"/>
</dbReference>
<organism evidence="5 6">
    <name type="scientific">Nonomuraea terrae</name>
    <dbReference type="NCBI Taxonomy" id="2530383"/>
    <lineage>
        <taxon>Bacteria</taxon>
        <taxon>Bacillati</taxon>
        <taxon>Actinomycetota</taxon>
        <taxon>Actinomycetes</taxon>
        <taxon>Streptosporangiales</taxon>
        <taxon>Streptosporangiaceae</taxon>
        <taxon>Nonomuraea</taxon>
    </lineage>
</organism>
<evidence type="ECO:0000313" key="6">
    <source>
        <dbReference type="Proteomes" id="UP000295302"/>
    </source>
</evidence>
<evidence type="ECO:0000256" key="3">
    <source>
        <dbReference type="ARBA" id="ARBA00023002"/>
    </source>
</evidence>
<dbReference type="EMBL" id="SMKQ01000227">
    <property type="protein sequence ID" value="TDD34924.1"/>
    <property type="molecule type" value="Genomic_DNA"/>
</dbReference>
<dbReference type="Proteomes" id="UP000295302">
    <property type="component" value="Unassembled WGS sequence"/>
</dbReference>
<feature type="domain" description="NADPH-dependent FMN reductase-like" evidence="4">
    <location>
        <begin position="2"/>
        <end position="136"/>
    </location>
</feature>
<sequence>MVALAGNPRSGSRTLDAAVEIAETLAKGAGHDDPVALVDLSELGPRLLSPVPPPDVTAARERVAAAKVLVVAGPTYKGTYTGLLKVFLDGLPSRALAGTVALPVLVMGDPRHALAVEVHLRPLLVELGASVPTPGLALVEADLPRLREVLDPWQAAVGPHVRAALDGRP</sequence>
<proteinExistence type="predicted"/>
<accession>A0A4R4XUT8</accession>
<dbReference type="InterPro" id="IPR005025">
    <property type="entry name" value="FMN_Rdtase-like_dom"/>
</dbReference>
<dbReference type="PANTHER" id="PTHR43408">
    <property type="entry name" value="FMN REDUCTASE (NADPH)"/>
    <property type="match status" value="1"/>
</dbReference>
<reference evidence="5 6" key="1">
    <citation type="submission" date="2019-03" db="EMBL/GenBank/DDBJ databases">
        <title>Draft genome sequences of novel Actinobacteria.</title>
        <authorList>
            <person name="Sahin N."/>
            <person name="Ay H."/>
            <person name="Saygin H."/>
        </authorList>
    </citation>
    <scope>NUCLEOTIDE SEQUENCE [LARGE SCALE GENOMIC DNA]</scope>
    <source>
        <strain evidence="5 6">CH32</strain>
    </source>
</reference>
<dbReference type="Pfam" id="PF03358">
    <property type="entry name" value="FMN_red"/>
    <property type="match status" value="1"/>
</dbReference>
<evidence type="ECO:0000313" key="5">
    <source>
        <dbReference type="EMBL" id="TDD34924.1"/>
    </source>
</evidence>
<gene>
    <name evidence="5" type="ORF">E1286_40285</name>
</gene>
<evidence type="ECO:0000259" key="4">
    <source>
        <dbReference type="Pfam" id="PF03358"/>
    </source>
</evidence>
<dbReference type="SUPFAM" id="SSF52218">
    <property type="entry name" value="Flavoproteins"/>
    <property type="match status" value="1"/>
</dbReference>
<keyword evidence="1" id="KW-0285">Flavoprotein</keyword>
<protein>
    <submittedName>
        <fullName evidence="5">NADPH-dependent oxidoreductase</fullName>
    </submittedName>
</protein>
<evidence type="ECO:0000256" key="1">
    <source>
        <dbReference type="ARBA" id="ARBA00022630"/>
    </source>
</evidence>
<evidence type="ECO:0000256" key="2">
    <source>
        <dbReference type="ARBA" id="ARBA00022643"/>
    </source>
</evidence>
<dbReference type="Gene3D" id="3.40.50.360">
    <property type="match status" value="1"/>
</dbReference>
<dbReference type="OrthoDB" id="1643408at2"/>
<keyword evidence="2" id="KW-0288">FMN</keyword>
<name>A0A4R4XUT8_9ACTN</name>
<keyword evidence="6" id="KW-1185">Reference proteome</keyword>
<keyword evidence="3" id="KW-0560">Oxidoreductase</keyword>